<dbReference type="PROSITE" id="PS50181">
    <property type="entry name" value="FBOX"/>
    <property type="match status" value="1"/>
</dbReference>
<dbReference type="Pfam" id="PF12937">
    <property type="entry name" value="F-box-like"/>
    <property type="match status" value="1"/>
</dbReference>
<reference evidence="3" key="1">
    <citation type="submission" date="2024-06" db="EMBL/GenBank/DDBJ databases">
        <authorList>
            <person name="Ryan C."/>
        </authorList>
    </citation>
    <scope>NUCLEOTIDE SEQUENCE [LARGE SCALE GENOMIC DNA]</scope>
</reference>
<reference evidence="2 3" key="2">
    <citation type="submission" date="2024-10" db="EMBL/GenBank/DDBJ databases">
        <authorList>
            <person name="Ryan C."/>
        </authorList>
    </citation>
    <scope>NUCLEOTIDE SEQUENCE [LARGE SCALE GENOMIC DNA]</scope>
</reference>
<keyword evidence="3" id="KW-1185">Reference proteome</keyword>
<dbReference type="SUPFAM" id="SSF81383">
    <property type="entry name" value="F-box domain"/>
    <property type="match status" value="1"/>
</dbReference>
<proteinExistence type="predicted"/>
<organism evidence="2 3">
    <name type="scientific">Urochloa decumbens</name>
    <dbReference type="NCBI Taxonomy" id="240449"/>
    <lineage>
        <taxon>Eukaryota</taxon>
        <taxon>Viridiplantae</taxon>
        <taxon>Streptophyta</taxon>
        <taxon>Embryophyta</taxon>
        <taxon>Tracheophyta</taxon>
        <taxon>Spermatophyta</taxon>
        <taxon>Magnoliopsida</taxon>
        <taxon>Liliopsida</taxon>
        <taxon>Poales</taxon>
        <taxon>Poaceae</taxon>
        <taxon>PACMAD clade</taxon>
        <taxon>Panicoideae</taxon>
        <taxon>Panicodae</taxon>
        <taxon>Paniceae</taxon>
        <taxon>Melinidinae</taxon>
        <taxon>Urochloa</taxon>
    </lineage>
</organism>
<feature type="domain" description="F-box" evidence="1">
    <location>
        <begin position="3"/>
        <end position="53"/>
    </location>
</feature>
<sequence length="411" mass="47069">MAPTMVHDVPDHLLHRVFRLLNTHDSIVRAAAVCTRWRRLLSTRGRDMCWCRHEFSTCIGHYHALDRHRVAFVPAAPSISPRHFSLDFLPAAPGGRPWDLVDGSGSVLLLASHRRHGFFPDLVVCEPTTRRFVRIPPVAGMKYHRCLGANLSHRYNVITLSSFMVTCLLHDRADGMASGISAVTARVFNYNAPPMPPDRRWRNGWDVSQASCKCYHIRGVESARFVGRAWSTNFWAIEEDGTIFSHNFSTRVFGHFRLPEHVMEPAHRGSTFRFVEKSQRQGVRLVSLVGDELRVFANRDYHLLGVTSEWVHERSMRLPEATRGLPGHKECYFRRTAKIVTAGRGYVVLTPAEETWVFSVDLGTMEVERDHIRNWLPGEVYPYELETRPKVHACLRCKGRHGSCSQYCKCR</sequence>
<dbReference type="Gene3D" id="1.20.1280.50">
    <property type="match status" value="1"/>
</dbReference>
<protein>
    <recommendedName>
        <fullName evidence="1">F-box domain-containing protein</fullName>
    </recommendedName>
</protein>
<gene>
    <name evidence="2" type="ORF">URODEC1_LOCUS113080</name>
</gene>
<name>A0ABC9G6H0_9POAL</name>
<evidence type="ECO:0000313" key="3">
    <source>
        <dbReference type="Proteomes" id="UP001497457"/>
    </source>
</evidence>
<dbReference type="PANTHER" id="PTHR33207">
    <property type="entry name" value="F-BOX DOMAIN CONTAINING PROTEIN-RELATED"/>
    <property type="match status" value="1"/>
</dbReference>
<evidence type="ECO:0000313" key="2">
    <source>
        <dbReference type="EMBL" id="CAL5088917.1"/>
    </source>
</evidence>
<dbReference type="EMBL" id="OZ075118">
    <property type="protein sequence ID" value="CAL5088917.1"/>
    <property type="molecule type" value="Genomic_DNA"/>
</dbReference>
<dbReference type="AlphaFoldDB" id="A0ABC9G6H0"/>
<dbReference type="Proteomes" id="UP001497457">
    <property type="component" value="Chromosome 8b"/>
</dbReference>
<evidence type="ECO:0000259" key="1">
    <source>
        <dbReference type="PROSITE" id="PS50181"/>
    </source>
</evidence>
<dbReference type="InterPro" id="IPR001810">
    <property type="entry name" value="F-box_dom"/>
</dbReference>
<accession>A0ABC9G6H0</accession>
<dbReference type="InterPro" id="IPR036047">
    <property type="entry name" value="F-box-like_dom_sf"/>
</dbReference>